<sequence>MQRRKFLNNAGKGAFAFAAGTSVFNKLAFAADTSGMKYSQLPKIISTLPDETPRLPRDLQKLVGDPALLRKPEGLTVAAYLFPNYHPSAIHNKLYGPGWTEYNLVRNARPWFQGHQQPRGPLLGELDESLPGTWDKYNAIAKQNGIDAYIWDWYWYNGEPALHEALENGFLRSKNKNDVQFSCMWTNHPWYILYPTEGTDGKPAYPPSYQPPDTDLQECWRSMSYIISRYFHQPNYWKIDGIPVLCIWDPNRLEKNIGVSATKKLFADLRAYAQQLGHKGIHFHSSGFYSPNSKEIGYNTAGSYNPLDWTTRRFQPKENEIADYEVAAADVAFKLWPEHHKDFKIPYIPALSPGWDSTPRYIMPKKRPASPNRDEWPRCVIFANESPAAFKAFVQAAFAYLNQHKEVPKMLTIACFNEWSEGHYLLPDNRFGYGMLDALAEALEIKGTGQLHGV</sequence>
<name>A0ABS9SI24_9BACT</name>
<keyword evidence="2" id="KW-1185">Reference proteome</keyword>
<proteinExistence type="predicted"/>
<organism evidence="1 2">
    <name type="scientific">Niabella ginsengisoli</name>
    <dbReference type="NCBI Taxonomy" id="522298"/>
    <lineage>
        <taxon>Bacteria</taxon>
        <taxon>Pseudomonadati</taxon>
        <taxon>Bacteroidota</taxon>
        <taxon>Chitinophagia</taxon>
        <taxon>Chitinophagales</taxon>
        <taxon>Chitinophagaceae</taxon>
        <taxon>Niabella</taxon>
    </lineage>
</organism>
<dbReference type="Proteomes" id="UP001202248">
    <property type="component" value="Unassembled WGS sequence"/>
</dbReference>
<dbReference type="PANTHER" id="PTHR41244:SF1">
    <property type="entry name" value="GLYCOSYLTRANSFERASE"/>
    <property type="match status" value="1"/>
</dbReference>
<dbReference type="CDD" id="cd11579">
    <property type="entry name" value="Glyco_tran_WbsX"/>
    <property type="match status" value="1"/>
</dbReference>
<reference evidence="1 2" key="1">
    <citation type="submission" date="2022-02" db="EMBL/GenBank/DDBJ databases">
        <authorList>
            <person name="Min J."/>
        </authorList>
    </citation>
    <scope>NUCLEOTIDE SEQUENCE [LARGE SCALE GENOMIC DNA]</scope>
    <source>
        <strain evidence="1 2">GR10-1</strain>
    </source>
</reference>
<accession>A0ABS9SI24</accession>
<protein>
    <submittedName>
        <fullName evidence="1">Glycoside hydrolase family 99-like domain-containing protein</fullName>
    </submittedName>
</protein>
<dbReference type="InterPro" id="IPR032719">
    <property type="entry name" value="WbsX"/>
</dbReference>
<evidence type="ECO:0000313" key="2">
    <source>
        <dbReference type="Proteomes" id="UP001202248"/>
    </source>
</evidence>
<comment type="caution">
    <text evidence="1">The sequence shown here is derived from an EMBL/GenBank/DDBJ whole genome shotgun (WGS) entry which is preliminary data.</text>
</comment>
<dbReference type="EMBL" id="JAKWBL010000001">
    <property type="protein sequence ID" value="MCH5598007.1"/>
    <property type="molecule type" value="Genomic_DNA"/>
</dbReference>
<gene>
    <name evidence="1" type="ORF">MKP09_08850</name>
</gene>
<dbReference type="Pfam" id="PF14307">
    <property type="entry name" value="Glyco_tran_WbsX"/>
    <property type="match status" value="1"/>
</dbReference>
<dbReference type="PANTHER" id="PTHR41244">
    <property type="entry name" value="RHAMNAN SYNTHESIS F"/>
    <property type="match status" value="1"/>
</dbReference>
<dbReference type="RefSeq" id="WP_240827356.1">
    <property type="nucleotide sequence ID" value="NZ_JAKWBL010000001.1"/>
</dbReference>
<dbReference type="Gene3D" id="3.20.20.80">
    <property type="entry name" value="Glycosidases"/>
    <property type="match status" value="1"/>
</dbReference>
<evidence type="ECO:0000313" key="1">
    <source>
        <dbReference type="EMBL" id="MCH5598007.1"/>
    </source>
</evidence>